<dbReference type="CDD" id="cd02846">
    <property type="entry name" value="PAZ_argonaute_like"/>
    <property type="match status" value="1"/>
</dbReference>
<protein>
    <submittedName>
        <fullName evidence="4">Protein argonaute 10</fullName>
    </submittedName>
</protein>
<dbReference type="InterPro" id="IPR045246">
    <property type="entry name" value="Piwi_ago-like"/>
</dbReference>
<dbReference type="SMART" id="SM00950">
    <property type="entry name" value="Piwi"/>
    <property type="match status" value="1"/>
</dbReference>
<dbReference type="Gene3D" id="3.40.50.2300">
    <property type="match status" value="1"/>
</dbReference>
<dbReference type="CDD" id="cd04657">
    <property type="entry name" value="Piwi_ago-like"/>
    <property type="match status" value="1"/>
</dbReference>
<evidence type="ECO:0000256" key="1">
    <source>
        <dbReference type="SAM" id="MobiDB-lite"/>
    </source>
</evidence>
<dbReference type="InterPro" id="IPR032474">
    <property type="entry name" value="Argonaute_N"/>
</dbReference>
<evidence type="ECO:0000259" key="2">
    <source>
        <dbReference type="PROSITE" id="PS50821"/>
    </source>
</evidence>
<dbReference type="PANTHER" id="PTHR22891">
    <property type="entry name" value="EUKARYOTIC TRANSLATION INITIATION FACTOR 2C"/>
    <property type="match status" value="1"/>
</dbReference>
<dbReference type="InterPro" id="IPR014811">
    <property type="entry name" value="ArgoL1"/>
</dbReference>
<dbReference type="InterPro" id="IPR032472">
    <property type="entry name" value="ArgoL2"/>
</dbReference>
<dbReference type="AlphaFoldDB" id="A0A9P6RPK0"/>
<dbReference type="Proteomes" id="UP000823405">
    <property type="component" value="Unassembled WGS sequence"/>
</dbReference>
<dbReference type="Pfam" id="PF02171">
    <property type="entry name" value="Piwi"/>
    <property type="match status" value="1"/>
</dbReference>
<dbReference type="InterPro" id="IPR036085">
    <property type="entry name" value="PAZ_dom_sf"/>
</dbReference>
<dbReference type="SUPFAM" id="SSF101690">
    <property type="entry name" value="PAZ domain"/>
    <property type="match status" value="1"/>
</dbReference>
<name>A0A9P6RPK0_9FUNG</name>
<proteinExistence type="predicted"/>
<dbReference type="Pfam" id="PF02170">
    <property type="entry name" value="PAZ"/>
    <property type="match status" value="1"/>
</dbReference>
<dbReference type="PROSITE" id="PS50821">
    <property type="entry name" value="PAZ"/>
    <property type="match status" value="1"/>
</dbReference>
<dbReference type="InterPro" id="IPR012337">
    <property type="entry name" value="RNaseH-like_sf"/>
</dbReference>
<feature type="region of interest" description="Disordered" evidence="1">
    <location>
        <begin position="1"/>
        <end position="99"/>
    </location>
</feature>
<accession>A0A9P6RPK0</accession>
<dbReference type="OrthoDB" id="10252740at2759"/>
<dbReference type="Pfam" id="PF16487">
    <property type="entry name" value="ArgoMid"/>
    <property type="match status" value="1"/>
</dbReference>
<dbReference type="Pfam" id="PF16486">
    <property type="entry name" value="ArgoN"/>
    <property type="match status" value="1"/>
</dbReference>
<gene>
    <name evidence="4" type="primary">AGO10_1</name>
    <name evidence="4" type="ORF">BGZ97_007421</name>
</gene>
<feature type="domain" description="PAZ" evidence="2">
    <location>
        <begin position="289"/>
        <end position="407"/>
    </location>
</feature>
<sequence>MSNDRRMRSPREDEEMYDADSHTSKRSRNIAYDNNQLHPPYSEQPRNLSNPSIPAARVKVEPGTAPPPPPAAAATPAKEPQTGCTKRPDQGGRTGRQTTINTNFFPLSLRPAYKTIHHYHIDIAPEVPPRRNRELWQELQRHPIMMETGTLVAYDGRHSVFSPKQLPAVHDNNGAVTIKIQLAGQKQEIAFKIMHVKEIDMEALVIFLKTGQYTQDCTDTIQALNVALTHKPYSNMVTVGRSVFTPDGAQDLRGGVEMWHGIYHTVRLGQQQLFVNVDKSAGAFVKGGSAIELMKSIAPRWNPSQSLDRRDKDAIETVLKGLFFRVTHRGKQFKRKYKMTQLSRSGADDTFFDHTTNDGGTRKVSVEQYYQHTYSARLHYPRAPCFGVPGRNNTVAYFPAELCYFESGQPYKKKLNDEQVAAMLRAASMKPEPRIQKIKQSIQTLDFRNNPFLAAFGMSISDRMADVPARILQPPRIEFARGVKVVPRQGTWELNASQQYLKPVTLHSWGLVVFENEGRLSRGKVESFVRRLVQVLSTAGMNVVMMEPPIGYAQPQASIDKEIESARRRIVKVSGGKPIQLLIAVLPGKGLMYPDIKAFCETSVSGIMTQCALASKIEKVNDSYCRLLGMKIVAKLGGTVNRLEENSLGFIERGRTLVVGADVTHAAPGETDRPSIASVVALVDDCGFRHIGRIQRQPSQGVGAVEVIEGLPALMMDLIASYKQIMKHHPQRILFYRDGVSESQFPEILRTEVKAIKIACHQIDPKYKPAVTFVVVKKRHNTRFFPMDRRDSDRSGNCESGTVVDSMITHPTEFDFYLQSHAGLQGTSRCAQYCVLYDENKFTSDDLQQLTFNLCHVYSRCSKATSIVPAVQYAHLLAYRARCYRDIGVNTDRPEAMPISNDLKNTMFFV</sequence>
<feature type="compositionally biased region" description="Basic and acidic residues" evidence="1">
    <location>
        <begin position="1"/>
        <end position="11"/>
    </location>
</feature>
<dbReference type="GO" id="GO:0003723">
    <property type="term" value="F:RNA binding"/>
    <property type="evidence" value="ECO:0007669"/>
    <property type="project" value="InterPro"/>
</dbReference>
<evidence type="ECO:0000313" key="5">
    <source>
        <dbReference type="Proteomes" id="UP000823405"/>
    </source>
</evidence>
<dbReference type="Gene3D" id="3.30.420.10">
    <property type="entry name" value="Ribonuclease H-like superfamily/Ribonuclease H"/>
    <property type="match status" value="1"/>
</dbReference>
<dbReference type="InterPro" id="IPR003100">
    <property type="entry name" value="PAZ_dom"/>
</dbReference>
<reference evidence="4" key="1">
    <citation type="journal article" date="2020" name="Fungal Divers.">
        <title>Resolving the Mortierellaceae phylogeny through synthesis of multi-gene phylogenetics and phylogenomics.</title>
        <authorList>
            <person name="Vandepol N."/>
            <person name="Liber J."/>
            <person name="Desiro A."/>
            <person name="Na H."/>
            <person name="Kennedy M."/>
            <person name="Barry K."/>
            <person name="Grigoriev I.V."/>
            <person name="Miller A.N."/>
            <person name="O'Donnell K."/>
            <person name="Stajich J.E."/>
            <person name="Bonito G."/>
        </authorList>
    </citation>
    <scope>NUCLEOTIDE SEQUENCE</scope>
    <source>
        <strain evidence="4">NVP60</strain>
    </source>
</reference>
<comment type="caution">
    <text evidence="4">The sequence shown here is derived from an EMBL/GenBank/DDBJ whole genome shotgun (WGS) entry which is preliminary data.</text>
</comment>
<dbReference type="EMBL" id="JAAAIN010000033">
    <property type="protein sequence ID" value="KAG0322333.1"/>
    <property type="molecule type" value="Genomic_DNA"/>
</dbReference>
<evidence type="ECO:0000259" key="3">
    <source>
        <dbReference type="PROSITE" id="PS50822"/>
    </source>
</evidence>
<dbReference type="Pfam" id="PF16488">
    <property type="entry name" value="ArgoL2"/>
    <property type="match status" value="1"/>
</dbReference>
<keyword evidence="5" id="KW-1185">Reference proteome</keyword>
<feature type="domain" description="Piwi" evidence="3">
    <location>
        <begin position="606"/>
        <end position="886"/>
    </location>
</feature>
<evidence type="ECO:0000313" key="4">
    <source>
        <dbReference type="EMBL" id="KAG0322333.1"/>
    </source>
</evidence>
<dbReference type="InterPro" id="IPR003165">
    <property type="entry name" value="Piwi"/>
</dbReference>
<dbReference type="SMART" id="SM01163">
    <property type="entry name" value="DUF1785"/>
    <property type="match status" value="1"/>
</dbReference>
<dbReference type="Pfam" id="PF08699">
    <property type="entry name" value="ArgoL1"/>
    <property type="match status" value="1"/>
</dbReference>
<dbReference type="InterPro" id="IPR036397">
    <property type="entry name" value="RNaseH_sf"/>
</dbReference>
<dbReference type="Gene3D" id="2.170.260.10">
    <property type="entry name" value="paz domain"/>
    <property type="match status" value="1"/>
</dbReference>
<dbReference type="InterPro" id="IPR032473">
    <property type="entry name" value="Argonaute_Mid_dom"/>
</dbReference>
<dbReference type="SUPFAM" id="SSF53098">
    <property type="entry name" value="Ribonuclease H-like"/>
    <property type="match status" value="1"/>
</dbReference>
<dbReference type="PROSITE" id="PS50822">
    <property type="entry name" value="PIWI"/>
    <property type="match status" value="1"/>
</dbReference>
<organism evidence="4 5">
    <name type="scientific">Linnemannia gamsii</name>
    <dbReference type="NCBI Taxonomy" id="64522"/>
    <lineage>
        <taxon>Eukaryota</taxon>
        <taxon>Fungi</taxon>
        <taxon>Fungi incertae sedis</taxon>
        <taxon>Mucoromycota</taxon>
        <taxon>Mortierellomycotina</taxon>
        <taxon>Mortierellomycetes</taxon>
        <taxon>Mortierellales</taxon>
        <taxon>Mortierellaceae</taxon>
        <taxon>Linnemannia</taxon>
    </lineage>
</organism>